<dbReference type="InterPro" id="IPR017871">
    <property type="entry name" value="ABC_transporter-like_CS"/>
</dbReference>
<evidence type="ECO:0000313" key="9">
    <source>
        <dbReference type="EMBL" id="VAV89935.1"/>
    </source>
</evidence>
<proteinExistence type="predicted"/>
<dbReference type="GO" id="GO:0016887">
    <property type="term" value="F:ATP hydrolysis activity"/>
    <property type="evidence" value="ECO:0007669"/>
    <property type="project" value="InterPro"/>
</dbReference>
<evidence type="ECO:0000256" key="2">
    <source>
        <dbReference type="ARBA" id="ARBA00022448"/>
    </source>
</evidence>
<evidence type="ECO:0000256" key="4">
    <source>
        <dbReference type="ARBA" id="ARBA00022741"/>
    </source>
</evidence>
<comment type="subcellular location">
    <subcellularLocation>
        <location evidence="1">Membrane</location>
        <topology evidence="1">Multi-pass membrane protein</topology>
    </subcellularLocation>
</comment>
<dbReference type="PANTHER" id="PTHR24221">
    <property type="entry name" value="ATP-BINDING CASSETTE SUB-FAMILY B"/>
    <property type="match status" value="1"/>
</dbReference>
<dbReference type="PROSITE" id="PS00211">
    <property type="entry name" value="ABC_TRANSPORTER_1"/>
    <property type="match status" value="1"/>
</dbReference>
<feature type="domain" description="ABC transporter" evidence="8">
    <location>
        <begin position="2"/>
        <end position="236"/>
    </location>
</feature>
<dbReference type="EMBL" id="UOEE01000098">
    <property type="protein sequence ID" value="VAV89935.1"/>
    <property type="molecule type" value="Genomic_DNA"/>
</dbReference>
<dbReference type="GO" id="GO:0016020">
    <property type="term" value="C:membrane"/>
    <property type="evidence" value="ECO:0007669"/>
    <property type="project" value="UniProtKB-SubCell"/>
</dbReference>
<dbReference type="AlphaFoldDB" id="A0A3B0S3A8"/>
<dbReference type="SUPFAM" id="SSF52540">
    <property type="entry name" value="P-loop containing nucleoside triphosphate hydrolases"/>
    <property type="match status" value="1"/>
</dbReference>
<gene>
    <name evidence="9" type="ORF">MNBD_ALPHA06-2092</name>
</gene>
<dbReference type="Gene3D" id="3.40.50.300">
    <property type="entry name" value="P-loop containing nucleotide triphosphate hydrolases"/>
    <property type="match status" value="1"/>
</dbReference>
<dbReference type="InterPro" id="IPR039421">
    <property type="entry name" value="Type_1_exporter"/>
</dbReference>
<protein>
    <submittedName>
        <fullName evidence="9">Efflux ABC transporter, permease/ATP-binding protein mlr7818</fullName>
    </submittedName>
</protein>
<organism evidence="9">
    <name type="scientific">hydrothermal vent metagenome</name>
    <dbReference type="NCBI Taxonomy" id="652676"/>
    <lineage>
        <taxon>unclassified sequences</taxon>
        <taxon>metagenomes</taxon>
        <taxon>ecological metagenomes</taxon>
    </lineage>
</organism>
<dbReference type="InterPro" id="IPR027417">
    <property type="entry name" value="P-loop_NTPase"/>
</dbReference>
<dbReference type="Pfam" id="PF00005">
    <property type="entry name" value="ABC_tran"/>
    <property type="match status" value="1"/>
</dbReference>
<dbReference type="GO" id="GO:0042626">
    <property type="term" value="F:ATPase-coupled transmembrane transporter activity"/>
    <property type="evidence" value="ECO:0007669"/>
    <property type="project" value="TreeGrafter"/>
</dbReference>
<dbReference type="SMART" id="SM00382">
    <property type="entry name" value="AAA"/>
    <property type="match status" value="1"/>
</dbReference>
<sequence length="243" mass="26682">EVRFEDIDFVHEGREDGLRDIGFTVPAGSKIGVVGPSGAGKSTILKLLFRFYDPAKGRILIDGQDISHIQQKSLRQKLGLVPQDVALFNDTLRFNVTYARPDASEEQIAKALADAHLTHFISRLPQGLDTKVGERGLKLSGGEKQRVGIARAILKNPAILVLDEATSSLDSDTEREVQLALNDAAKGRTSIAIAHRLSTIQDADLILVIDAGRLVEQGNHDQLLAQNGIYARMWKRQAERETT</sequence>
<dbReference type="FunFam" id="3.40.50.300:FF:000287">
    <property type="entry name" value="Multidrug ABC transporter ATP-binding protein"/>
    <property type="match status" value="1"/>
</dbReference>
<keyword evidence="5 9" id="KW-0067">ATP-binding</keyword>
<evidence type="ECO:0000256" key="6">
    <source>
        <dbReference type="ARBA" id="ARBA00022989"/>
    </source>
</evidence>
<name>A0A3B0S3A8_9ZZZZ</name>
<evidence type="ECO:0000256" key="7">
    <source>
        <dbReference type="ARBA" id="ARBA00023136"/>
    </source>
</evidence>
<evidence type="ECO:0000256" key="1">
    <source>
        <dbReference type="ARBA" id="ARBA00004141"/>
    </source>
</evidence>
<keyword evidence="7" id="KW-0472">Membrane</keyword>
<evidence type="ECO:0000256" key="5">
    <source>
        <dbReference type="ARBA" id="ARBA00022840"/>
    </source>
</evidence>
<keyword evidence="2" id="KW-0813">Transport</keyword>
<keyword evidence="6" id="KW-1133">Transmembrane helix</keyword>
<dbReference type="InterPro" id="IPR003593">
    <property type="entry name" value="AAA+_ATPase"/>
</dbReference>
<reference evidence="9" key="1">
    <citation type="submission" date="2018-06" db="EMBL/GenBank/DDBJ databases">
        <authorList>
            <person name="Zhirakovskaya E."/>
        </authorList>
    </citation>
    <scope>NUCLEOTIDE SEQUENCE</scope>
</reference>
<dbReference type="PANTHER" id="PTHR24221:SF654">
    <property type="entry name" value="ATP-BINDING CASSETTE SUB-FAMILY B MEMBER 6"/>
    <property type="match status" value="1"/>
</dbReference>
<accession>A0A3B0S3A8</accession>
<evidence type="ECO:0000259" key="8">
    <source>
        <dbReference type="PROSITE" id="PS50893"/>
    </source>
</evidence>
<dbReference type="GO" id="GO:0005524">
    <property type="term" value="F:ATP binding"/>
    <property type="evidence" value="ECO:0007669"/>
    <property type="project" value="UniProtKB-KW"/>
</dbReference>
<feature type="non-terminal residue" evidence="9">
    <location>
        <position position="1"/>
    </location>
</feature>
<keyword evidence="4" id="KW-0547">Nucleotide-binding</keyword>
<dbReference type="PROSITE" id="PS50893">
    <property type="entry name" value="ABC_TRANSPORTER_2"/>
    <property type="match status" value="1"/>
</dbReference>
<keyword evidence="3" id="KW-0812">Transmembrane</keyword>
<evidence type="ECO:0000256" key="3">
    <source>
        <dbReference type="ARBA" id="ARBA00022692"/>
    </source>
</evidence>
<dbReference type="InterPro" id="IPR003439">
    <property type="entry name" value="ABC_transporter-like_ATP-bd"/>
</dbReference>